<keyword evidence="1" id="KW-0805">Transcription regulation</keyword>
<dbReference type="InterPro" id="IPR036388">
    <property type="entry name" value="WH-like_DNA-bd_sf"/>
</dbReference>
<dbReference type="GO" id="GO:0003677">
    <property type="term" value="F:DNA binding"/>
    <property type="evidence" value="ECO:0007669"/>
    <property type="project" value="UniProtKB-KW"/>
</dbReference>
<dbReference type="InterPro" id="IPR001845">
    <property type="entry name" value="HTH_ArsR_DNA-bd_dom"/>
</dbReference>
<dbReference type="InterPro" id="IPR051081">
    <property type="entry name" value="HTH_MetalResp_TranReg"/>
</dbReference>
<keyword evidence="6" id="KW-1185">Reference proteome</keyword>
<keyword evidence="2" id="KW-0238">DNA-binding</keyword>
<proteinExistence type="predicted"/>
<dbReference type="PANTHER" id="PTHR33154:SF33">
    <property type="entry name" value="TRANSCRIPTIONAL REPRESSOR SDPR"/>
    <property type="match status" value="1"/>
</dbReference>
<evidence type="ECO:0000256" key="1">
    <source>
        <dbReference type="ARBA" id="ARBA00023015"/>
    </source>
</evidence>
<dbReference type="Proteomes" id="UP000656804">
    <property type="component" value="Unassembled WGS sequence"/>
</dbReference>
<protein>
    <submittedName>
        <fullName evidence="5">Winged helix-turn-helix transcriptional regulator</fullName>
    </submittedName>
</protein>
<dbReference type="RefSeq" id="WP_194504715.1">
    <property type="nucleotide sequence ID" value="NZ_JADIVZ010000012.1"/>
</dbReference>
<dbReference type="Pfam" id="PF19361">
    <property type="entry name" value="DUF5937"/>
    <property type="match status" value="1"/>
</dbReference>
<dbReference type="SUPFAM" id="SSF46785">
    <property type="entry name" value="Winged helix' DNA-binding domain"/>
    <property type="match status" value="1"/>
</dbReference>
<dbReference type="InterPro" id="IPR011991">
    <property type="entry name" value="ArsR-like_HTH"/>
</dbReference>
<dbReference type="CDD" id="cd00090">
    <property type="entry name" value="HTH_ARSR"/>
    <property type="match status" value="1"/>
</dbReference>
<name>A0A930YCF9_9ACTN</name>
<organism evidence="5 6">
    <name type="scientific">Nocardioides acrostichi</name>
    <dbReference type="NCBI Taxonomy" id="2784339"/>
    <lineage>
        <taxon>Bacteria</taxon>
        <taxon>Bacillati</taxon>
        <taxon>Actinomycetota</taxon>
        <taxon>Actinomycetes</taxon>
        <taxon>Propionibacteriales</taxon>
        <taxon>Nocardioidaceae</taxon>
        <taxon>Nocardioides</taxon>
    </lineage>
</organism>
<evidence type="ECO:0000313" key="5">
    <source>
        <dbReference type="EMBL" id="MBF4163448.1"/>
    </source>
</evidence>
<feature type="domain" description="HTH arsR-type" evidence="4">
    <location>
        <begin position="268"/>
        <end position="360"/>
    </location>
</feature>
<dbReference type="InterPro" id="IPR045981">
    <property type="entry name" value="DUF5937"/>
</dbReference>
<sequence length="360" mass="40128">MSISLDVSRTTADQVVVGPCSLTETMATLHVLSAADHHPEAVRLIQQTTERLDAEELDALFSFSPLWSRFRCRLFFPLLAGATVDWEATLQALADVDDEVFVVLAAEGILGLGRASEAPVRDLVARGELVTACARRSTLRAELAQRLLSDPARFRADLAEFLQLCWDRFMAERWHEGRRRLDDEVQRVRLLLSRGLPEALAGLTDNASRTVSPGVVSFDKLATQRIEVFPRRLHVVPSLAAWPHVTVKDSAERSELPIVIVYPVRGLTHGISQRLLLDRLGALSSASRLELCRHLLGEPITTSELAARLDISESQVSRALRQLRDCGLVESWRHEKTLRHRVVVERLQALGPDIVATVTR</sequence>
<dbReference type="PROSITE" id="PS50987">
    <property type="entry name" value="HTH_ARSR_2"/>
    <property type="match status" value="1"/>
</dbReference>
<evidence type="ECO:0000313" key="6">
    <source>
        <dbReference type="Proteomes" id="UP000656804"/>
    </source>
</evidence>
<dbReference type="SMART" id="SM00418">
    <property type="entry name" value="HTH_ARSR"/>
    <property type="match status" value="1"/>
</dbReference>
<dbReference type="EMBL" id="JADIVZ010000012">
    <property type="protein sequence ID" value="MBF4163448.1"/>
    <property type="molecule type" value="Genomic_DNA"/>
</dbReference>
<dbReference type="InterPro" id="IPR036390">
    <property type="entry name" value="WH_DNA-bd_sf"/>
</dbReference>
<evidence type="ECO:0000256" key="2">
    <source>
        <dbReference type="ARBA" id="ARBA00023125"/>
    </source>
</evidence>
<dbReference type="GO" id="GO:0003700">
    <property type="term" value="F:DNA-binding transcription factor activity"/>
    <property type="evidence" value="ECO:0007669"/>
    <property type="project" value="InterPro"/>
</dbReference>
<dbReference type="PANTHER" id="PTHR33154">
    <property type="entry name" value="TRANSCRIPTIONAL REGULATOR, ARSR FAMILY"/>
    <property type="match status" value="1"/>
</dbReference>
<evidence type="ECO:0000256" key="3">
    <source>
        <dbReference type="ARBA" id="ARBA00023163"/>
    </source>
</evidence>
<gene>
    <name evidence="5" type="ORF">ISG29_17305</name>
</gene>
<accession>A0A930YCF9</accession>
<evidence type="ECO:0000259" key="4">
    <source>
        <dbReference type="PROSITE" id="PS50987"/>
    </source>
</evidence>
<reference evidence="5" key="1">
    <citation type="submission" date="2020-11" db="EMBL/GenBank/DDBJ databases">
        <title>Nocardioides sp. CBS4Y-1, whole genome shotgun sequence.</title>
        <authorList>
            <person name="Tuo L."/>
        </authorList>
    </citation>
    <scope>NUCLEOTIDE SEQUENCE</scope>
    <source>
        <strain evidence="5">CBS4Y-1</strain>
    </source>
</reference>
<keyword evidence="3" id="KW-0804">Transcription</keyword>
<dbReference type="Gene3D" id="1.10.10.10">
    <property type="entry name" value="Winged helix-like DNA-binding domain superfamily/Winged helix DNA-binding domain"/>
    <property type="match status" value="1"/>
</dbReference>
<dbReference type="AlphaFoldDB" id="A0A930YCF9"/>
<comment type="caution">
    <text evidence="5">The sequence shown here is derived from an EMBL/GenBank/DDBJ whole genome shotgun (WGS) entry which is preliminary data.</text>
</comment>
<dbReference type="Pfam" id="PF12840">
    <property type="entry name" value="HTH_20"/>
    <property type="match status" value="1"/>
</dbReference>